<sequence>MAESLASPQSGTFEALQAINQRASSGRRPRPADITIIGDENRIPLRVKRSMKRESMVGLRNIFGRSKAGKDDDVAEESASLQELRSGGIRASLAEISNWPHRLHSSRSQLSLLSPPSTASRSTADLLTPPRSRQGSADKEKPLPLAPQKAQAAAMGWEAPPLFKVFTQAVKHATLPACNVSMETLARLSDLSQSNNHGLDQVGDHGIDRKGDTVKRRQRIAGRKNSLDWTRKIYVLVTSGYILQYAVDGNFDRLPEKVLQLTKDSAAYASDLIPGRHWVLQVAASTDADGNPSSDHKSLMTKLSPRGNDRRQVYKTLLIFENPETMDDWLATLRREIESLGGKKKLSETGKPDVHEIVSVLREQPSQRTLVLRDPERFSRVVTEDFSYTQKNALIDPADSGIFNPAAERTSESTHDGDSTTASLVSADGRHLESLRDSHDSGIGNRLSYISSGQRTVVTSTGSSPGCSPTRESFSSFEDPRIAPGVPEVHLRPNAAAISSRRMSMQTAVPGLEPVEDTSAYTHSTVSTSSQECLQQSTPGIQAVPNFSVPHTAIRRFSSLSPICTNVTAKVSQTPEPEKPSKPIRRTPPTALALSRPLSTVVDQPTPVSPLSAVSKKWKSLSPFPRAASGAKDSPINGSSWTSNYSVREPQGRADVPKVPKRHSSVMSTQMADAVQSSISSNRRSVLHSDRLDAPEHIPRAASAMDSYGPTRRLSTTPSTKNQPFKRSDFSVDGSFSQDLQYSFSHRAERSAPRNEESRPAPTVVCSSKRSASSLRTCQQSQSPPFLGVDPDLKARMSRRSLPQLAEGPPPAPPPNCALPPIPKKASRTLRSIKA</sequence>
<dbReference type="EMBL" id="CAUWAG010000020">
    <property type="protein sequence ID" value="CAJ2512878.1"/>
    <property type="molecule type" value="Genomic_DNA"/>
</dbReference>
<feature type="compositionally biased region" description="Polar residues" evidence="1">
    <location>
        <begin position="734"/>
        <end position="744"/>
    </location>
</feature>
<feature type="compositionally biased region" description="Polar residues" evidence="1">
    <location>
        <begin position="675"/>
        <end position="684"/>
    </location>
</feature>
<feature type="region of interest" description="Disordered" evidence="1">
    <location>
        <begin position="568"/>
        <end position="659"/>
    </location>
</feature>
<reference evidence="2" key="1">
    <citation type="submission" date="2023-10" db="EMBL/GenBank/DDBJ databases">
        <authorList>
            <person name="Hackl T."/>
        </authorList>
    </citation>
    <scope>NUCLEOTIDE SEQUENCE</scope>
</reference>
<feature type="compositionally biased region" description="Basic and acidic residues" evidence="1">
    <location>
        <begin position="202"/>
        <end position="215"/>
    </location>
</feature>
<proteinExistence type="predicted"/>
<evidence type="ECO:0000256" key="1">
    <source>
        <dbReference type="SAM" id="MobiDB-lite"/>
    </source>
</evidence>
<feature type="region of interest" description="Disordered" evidence="1">
    <location>
        <begin position="196"/>
        <end position="217"/>
    </location>
</feature>
<dbReference type="Proteomes" id="UP001295740">
    <property type="component" value="Unassembled WGS sequence"/>
</dbReference>
<accession>A0AAI8VXH3</accession>
<feature type="region of interest" description="Disordered" evidence="1">
    <location>
        <begin position="675"/>
        <end position="835"/>
    </location>
</feature>
<feature type="compositionally biased region" description="Low complexity" evidence="1">
    <location>
        <begin position="456"/>
        <end position="470"/>
    </location>
</feature>
<organism evidence="2 3">
    <name type="scientific">Anthostomella pinea</name>
    <dbReference type="NCBI Taxonomy" id="933095"/>
    <lineage>
        <taxon>Eukaryota</taxon>
        <taxon>Fungi</taxon>
        <taxon>Dikarya</taxon>
        <taxon>Ascomycota</taxon>
        <taxon>Pezizomycotina</taxon>
        <taxon>Sordariomycetes</taxon>
        <taxon>Xylariomycetidae</taxon>
        <taxon>Xylariales</taxon>
        <taxon>Xylariaceae</taxon>
        <taxon>Anthostomella</taxon>
    </lineage>
</organism>
<name>A0AAI8VXH3_9PEZI</name>
<protein>
    <submittedName>
        <fullName evidence="2">Uu.00g009970.m01.CDS01</fullName>
    </submittedName>
</protein>
<evidence type="ECO:0000313" key="3">
    <source>
        <dbReference type="Proteomes" id="UP001295740"/>
    </source>
</evidence>
<feature type="compositionally biased region" description="Polar residues" evidence="1">
    <location>
        <begin position="713"/>
        <end position="725"/>
    </location>
</feature>
<feature type="compositionally biased region" description="Pro residues" evidence="1">
    <location>
        <begin position="808"/>
        <end position="823"/>
    </location>
</feature>
<feature type="region of interest" description="Disordered" evidence="1">
    <location>
        <begin position="107"/>
        <end position="148"/>
    </location>
</feature>
<feature type="compositionally biased region" description="Low complexity" evidence="1">
    <location>
        <begin position="107"/>
        <end position="124"/>
    </location>
</feature>
<feature type="compositionally biased region" description="Basic and acidic residues" evidence="1">
    <location>
        <begin position="687"/>
        <end position="699"/>
    </location>
</feature>
<comment type="caution">
    <text evidence="2">The sequence shown here is derived from an EMBL/GenBank/DDBJ whole genome shotgun (WGS) entry which is preliminary data.</text>
</comment>
<dbReference type="AlphaFoldDB" id="A0AAI8VXH3"/>
<feature type="compositionally biased region" description="Basic residues" evidence="1">
    <location>
        <begin position="825"/>
        <end position="835"/>
    </location>
</feature>
<keyword evidence="3" id="KW-1185">Reference proteome</keyword>
<feature type="compositionally biased region" description="Basic and acidic residues" evidence="1">
    <location>
        <begin position="746"/>
        <end position="759"/>
    </location>
</feature>
<feature type="compositionally biased region" description="Polar residues" evidence="1">
    <location>
        <begin position="765"/>
        <end position="784"/>
    </location>
</feature>
<evidence type="ECO:0000313" key="2">
    <source>
        <dbReference type="EMBL" id="CAJ2512878.1"/>
    </source>
</evidence>
<gene>
    <name evidence="2" type="ORF">KHLLAP_LOCUS13346</name>
</gene>
<feature type="region of interest" description="Disordered" evidence="1">
    <location>
        <begin position="286"/>
        <end position="305"/>
    </location>
</feature>
<feature type="region of interest" description="Disordered" evidence="1">
    <location>
        <begin position="455"/>
        <end position="479"/>
    </location>
</feature>
<feature type="compositionally biased region" description="Polar residues" evidence="1">
    <location>
        <begin position="636"/>
        <end position="646"/>
    </location>
</feature>